<evidence type="ECO:0000259" key="2">
    <source>
        <dbReference type="PROSITE" id="PS50164"/>
    </source>
</evidence>
<evidence type="ECO:0000256" key="1">
    <source>
        <dbReference type="ARBA" id="ARBA00007435"/>
    </source>
</evidence>
<proteinExistence type="inferred from homology"/>
<sequence length="97" mass="11572">MERGGFAYIMTNKNHAVLYTGVTSDLRNRVYEHINNVYPKSFTSKYKCYKLVYYNFFWSIEEAIDEEKRIKGGSRIAKLKLINEFNPNWNDLFETLD</sequence>
<name>A0ABR7KMD5_9SPHI</name>
<keyword evidence="4" id="KW-1185">Reference proteome</keyword>
<organism evidence="3 4">
    <name type="scientific">Pedobacter fastidiosus</name>
    <dbReference type="NCBI Taxonomy" id="2765361"/>
    <lineage>
        <taxon>Bacteria</taxon>
        <taxon>Pseudomonadati</taxon>
        <taxon>Bacteroidota</taxon>
        <taxon>Sphingobacteriia</taxon>
        <taxon>Sphingobacteriales</taxon>
        <taxon>Sphingobacteriaceae</taxon>
        <taxon>Pedobacter</taxon>
    </lineage>
</organism>
<dbReference type="Gene3D" id="3.40.1440.10">
    <property type="entry name" value="GIY-YIG endonuclease"/>
    <property type="match status" value="1"/>
</dbReference>
<dbReference type="PANTHER" id="PTHR34477">
    <property type="entry name" value="UPF0213 PROTEIN YHBQ"/>
    <property type="match status" value="1"/>
</dbReference>
<dbReference type="SUPFAM" id="SSF82771">
    <property type="entry name" value="GIY-YIG endonuclease"/>
    <property type="match status" value="1"/>
</dbReference>
<dbReference type="Pfam" id="PF01541">
    <property type="entry name" value="GIY-YIG"/>
    <property type="match status" value="1"/>
</dbReference>
<accession>A0ABR7KMD5</accession>
<dbReference type="PROSITE" id="PS50164">
    <property type="entry name" value="GIY_YIG"/>
    <property type="match status" value="1"/>
</dbReference>
<reference evidence="3 4" key="1">
    <citation type="submission" date="2020-08" db="EMBL/GenBank/DDBJ databases">
        <authorList>
            <person name="Sun Q."/>
            <person name="Inoue M."/>
        </authorList>
    </citation>
    <scope>NUCLEOTIDE SEQUENCE [LARGE SCALE GENOMIC DNA]</scope>
    <source>
        <strain evidence="3 4">CCM 8938</strain>
    </source>
</reference>
<feature type="domain" description="GIY-YIG" evidence="2">
    <location>
        <begin position="3"/>
        <end position="80"/>
    </location>
</feature>
<comment type="caution">
    <text evidence="3">The sequence shown here is derived from an EMBL/GenBank/DDBJ whole genome shotgun (WGS) entry which is preliminary data.</text>
</comment>
<dbReference type="CDD" id="cd10448">
    <property type="entry name" value="GIY-YIG_unchar_3"/>
    <property type="match status" value="1"/>
</dbReference>
<dbReference type="EMBL" id="JACRYL010000002">
    <property type="protein sequence ID" value="MBC6109241.1"/>
    <property type="molecule type" value="Genomic_DNA"/>
</dbReference>
<dbReference type="InterPro" id="IPR050190">
    <property type="entry name" value="UPF0213_domain"/>
</dbReference>
<evidence type="ECO:0000313" key="4">
    <source>
        <dbReference type="Proteomes" id="UP000652755"/>
    </source>
</evidence>
<dbReference type="InterPro" id="IPR035901">
    <property type="entry name" value="GIY-YIG_endonuc_sf"/>
</dbReference>
<evidence type="ECO:0000313" key="3">
    <source>
        <dbReference type="EMBL" id="MBC6109241.1"/>
    </source>
</evidence>
<dbReference type="Proteomes" id="UP000652755">
    <property type="component" value="Unassembled WGS sequence"/>
</dbReference>
<dbReference type="PANTHER" id="PTHR34477:SF5">
    <property type="entry name" value="BSL5627 PROTEIN"/>
    <property type="match status" value="1"/>
</dbReference>
<gene>
    <name evidence="3" type="ORF">H7U22_02295</name>
</gene>
<comment type="similarity">
    <text evidence="1">Belongs to the UPF0213 family.</text>
</comment>
<dbReference type="RefSeq" id="WP_187069733.1">
    <property type="nucleotide sequence ID" value="NZ_JACRYL010000002.1"/>
</dbReference>
<dbReference type="InterPro" id="IPR000305">
    <property type="entry name" value="GIY-YIG_endonuc"/>
</dbReference>
<protein>
    <submittedName>
        <fullName evidence="3">GIY-YIG nuclease family protein</fullName>
    </submittedName>
</protein>